<dbReference type="EMBL" id="JAHCVI010000004">
    <property type="protein sequence ID" value="KAG7285933.1"/>
    <property type="molecule type" value="Genomic_DNA"/>
</dbReference>
<sequence>MQFTSFVSLLAALAASASASSIHVNYYTDGGCSSYASSPPNVPTDGLGCYNWQWTGANSANIANCNGFRQCSCLFFTQANCQGAVNPVTYGGNNCASNWGHGFVSFRCQGVN</sequence>
<protein>
    <submittedName>
        <fullName evidence="2">Uncharacterized protein</fullName>
    </submittedName>
</protein>
<keyword evidence="3" id="KW-1185">Reference proteome</keyword>
<evidence type="ECO:0000313" key="2">
    <source>
        <dbReference type="EMBL" id="KAG7285933.1"/>
    </source>
</evidence>
<keyword evidence="1" id="KW-0732">Signal</keyword>
<dbReference type="AlphaFoldDB" id="A0AAD4HYR0"/>
<comment type="caution">
    <text evidence="2">The sequence shown here is derived from an EMBL/GenBank/DDBJ whole genome shotgun (WGS) entry which is preliminary data.</text>
</comment>
<dbReference type="Proteomes" id="UP001197093">
    <property type="component" value="Unassembled WGS sequence"/>
</dbReference>
<accession>A0AAD4HYR0</accession>
<reference evidence="2" key="1">
    <citation type="submission" date="2023-02" db="EMBL/GenBank/DDBJ databases">
        <authorList>
            <person name="Palmer J.M."/>
        </authorList>
    </citation>
    <scope>NUCLEOTIDE SEQUENCE</scope>
    <source>
        <strain evidence="2">FW57</strain>
    </source>
</reference>
<feature type="signal peptide" evidence="1">
    <location>
        <begin position="1"/>
        <end position="19"/>
    </location>
</feature>
<gene>
    <name evidence="2" type="ORF">NEMBOFW57_008229</name>
</gene>
<proteinExistence type="predicted"/>
<evidence type="ECO:0000256" key="1">
    <source>
        <dbReference type="SAM" id="SignalP"/>
    </source>
</evidence>
<organism evidence="2 3">
    <name type="scientific">Staphylotrichum longicolle</name>
    <dbReference type="NCBI Taxonomy" id="669026"/>
    <lineage>
        <taxon>Eukaryota</taxon>
        <taxon>Fungi</taxon>
        <taxon>Dikarya</taxon>
        <taxon>Ascomycota</taxon>
        <taxon>Pezizomycotina</taxon>
        <taxon>Sordariomycetes</taxon>
        <taxon>Sordariomycetidae</taxon>
        <taxon>Sordariales</taxon>
        <taxon>Chaetomiaceae</taxon>
        <taxon>Staphylotrichum</taxon>
    </lineage>
</organism>
<evidence type="ECO:0000313" key="3">
    <source>
        <dbReference type="Proteomes" id="UP001197093"/>
    </source>
</evidence>
<name>A0AAD4HYR0_9PEZI</name>
<feature type="chain" id="PRO_5042138416" evidence="1">
    <location>
        <begin position="20"/>
        <end position="112"/>
    </location>
</feature>